<keyword evidence="6" id="KW-1185">Reference proteome</keyword>
<dbReference type="InterPro" id="IPR000524">
    <property type="entry name" value="Tscrpt_reg_HTH_GntR"/>
</dbReference>
<name>A0A438M2C8_9ACTN</name>
<keyword evidence="3" id="KW-0804">Transcription</keyword>
<proteinExistence type="predicted"/>
<dbReference type="SUPFAM" id="SSF64288">
    <property type="entry name" value="Chorismate lyase-like"/>
    <property type="match status" value="1"/>
</dbReference>
<protein>
    <submittedName>
        <fullName evidence="5">GntR family transcriptional regulator</fullName>
    </submittedName>
</protein>
<dbReference type="InterPro" id="IPR011663">
    <property type="entry name" value="UTRA"/>
</dbReference>
<dbReference type="InterPro" id="IPR036390">
    <property type="entry name" value="WH_DNA-bd_sf"/>
</dbReference>
<evidence type="ECO:0000313" key="6">
    <source>
        <dbReference type="Proteomes" id="UP000284824"/>
    </source>
</evidence>
<dbReference type="GO" id="GO:0045892">
    <property type="term" value="P:negative regulation of DNA-templated transcription"/>
    <property type="evidence" value="ECO:0007669"/>
    <property type="project" value="TreeGrafter"/>
</dbReference>
<evidence type="ECO:0000256" key="2">
    <source>
        <dbReference type="ARBA" id="ARBA00023125"/>
    </source>
</evidence>
<dbReference type="SUPFAM" id="SSF46785">
    <property type="entry name" value="Winged helix' DNA-binding domain"/>
    <property type="match status" value="1"/>
</dbReference>
<dbReference type="Proteomes" id="UP000284824">
    <property type="component" value="Unassembled WGS sequence"/>
</dbReference>
<dbReference type="Gene3D" id="3.40.1410.10">
    <property type="entry name" value="Chorismate lyase-like"/>
    <property type="match status" value="1"/>
</dbReference>
<keyword evidence="2" id="KW-0238">DNA-binding</keyword>
<dbReference type="InterPro" id="IPR036388">
    <property type="entry name" value="WH-like_DNA-bd_sf"/>
</dbReference>
<evidence type="ECO:0000259" key="4">
    <source>
        <dbReference type="PROSITE" id="PS50949"/>
    </source>
</evidence>
<sequence length="268" mass="28685">MGWILAFVPPSVSRCGVVGTPPELERGTGVPAHVQIERWLLESIDRGELAPGDRLPGERELAGRLGVSRMTLRQALATLEHDGVLIRVPGRTGGAFVAEPRIECDLTGLAGFTEQMRRAHLRAEARILTARTVPATGTVARALEVEAGSPVHEVVRVRSAGRSPVALERSYFPHLPGLLDQDLTGSLYTLLAGHYDLEPRTAVEHLDPVIARPGDAAELGIAPGAPLMLIERTAYAADGTPVEFARDLFRPDRVRISVRSGVTGPAGS</sequence>
<dbReference type="EMBL" id="SAUN01000001">
    <property type="protein sequence ID" value="RVX39628.1"/>
    <property type="molecule type" value="Genomic_DNA"/>
</dbReference>
<evidence type="ECO:0000256" key="3">
    <source>
        <dbReference type="ARBA" id="ARBA00023163"/>
    </source>
</evidence>
<dbReference type="InterPro" id="IPR028978">
    <property type="entry name" value="Chorismate_lyase_/UTRA_dom_sf"/>
</dbReference>
<evidence type="ECO:0000256" key="1">
    <source>
        <dbReference type="ARBA" id="ARBA00023015"/>
    </source>
</evidence>
<dbReference type="PRINTS" id="PR00035">
    <property type="entry name" value="HTHGNTR"/>
</dbReference>
<gene>
    <name evidence="5" type="ORF">EDD27_1989</name>
</gene>
<dbReference type="InterPro" id="IPR050679">
    <property type="entry name" value="Bact_HTH_transcr_reg"/>
</dbReference>
<dbReference type="Gene3D" id="1.10.10.10">
    <property type="entry name" value="Winged helix-like DNA-binding domain superfamily/Winged helix DNA-binding domain"/>
    <property type="match status" value="1"/>
</dbReference>
<dbReference type="Pfam" id="PF00392">
    <property type="entry name" value="GntR"/>
    <property type="match status" value="1"/>
</dbReference>
<dbReference type="AlphaFoldDB" id="A0A438M2C8"/>
<dbReference type="PANTHER" id="PTHR44846:SF1">
    <property type="entry name" value="MANNOSYL-D-GLYCERATE TRANSPORT_METABOLISM SYSTEM REPRESSOR MNGR-RELATED"/>
    <property type="match status" value="1"/>
</dbReference>
<organism evidence="5 6">
    <name type="scientific">Nonomuraea polychroma</name>
    <dbReference type="NCBI Taxonomy" id="46176"/>
    <lineage>
        <taxon>Bacteria</taxon>
        <taxon>Bacillati</taxon>
        <taxon>Actinomycetota</taxon>
        <taxon>Actinomycetes</taxon>
        <taxon>Streptosporangiales</taxon>
        <taxon>Streptosporangiaceae</taxon>
        <taxon>Nonomuraea</taxon>
    </lineage>
</organism>
<dbReference type="PROSITE" id="PS50949">
    <property type="entry name" value="HTH_GNTR"/>
    <property type="match status" value="1"/>
</dbReference>
<accession>A0A438M2C8</accession>
<keyword evidence="1" id="KW-0805">Transcription regulation</keyword>
<dbReference type="GO" id="GO:0003677">
    <property type="term" value="F:DNA binding"/>
    <property type="evidence" value="ECO:0007669"/>
    <property type="project" value="UniProtKB-KW"/>
</dbReference>
<comment type="caution">
    <text evidence="5">The sequence shown here is derived from an EMBL/GenBank/DDBJ whole genome shotgun (WGS) entry which is preliminary data.</text>
</comment>
<dbReference type="CDD" id="cd07377">
    <property type="entry name" value="WHTH_GntR"/>
    <property type="match status" value="1"/>
</dbReference>
<dbReference type="SMART" id="SM00866">
    <property type="entry name" value="UTRA"/>
    <property type="match status" value="1"/>
</dbReference>
<feature type="domain" description="HTH gntR-type" evidence="4">
    <location>
        <begin position="30"/>
        <end position="100"/>
    </location>
</feature>
<dbReference type="GO" id="GO:0003700">
    <property type="term" value="F:DNA-binding transcription factor activity"/>
    <property type="evidence" value="ECO:0007669"/>
    <property type="project" value="InterPro"/>
</dbReference>
<dbReference type="SMART" id="SM00345">
    <property type="entry name" value="HTH_GNTR"/>
    <property type="match status" value="1"/>
</dbReference>
<dbReference type="Pfam" id="PF07702">
    <property type="entry name" value="UTRA"/>
    <property type="match status" value="1"/>
</dbReference>
<dbReference type="PANTHER" id="PTHR44846">
    <property type="entry name" value="MANNOSYL-D-GLYCERATE TRANSPORT/METABOLISM SYSTEM REPRESSOR MNGR-RELATED"/>
    <property type="match status" value="1"/>
</dbReference>
<dbReference type="OrthoDB" id="3182938at2"/>
<reference evidence="5 6" key="1">
    <citation type="submission" date="2019-01" db="EMBL/GenBank/DDBJ databases">
        <title>Sequencing the genomes of 1000 actinobacteria strains.</title>
        <authorList>
            <person name="Klenk H.-P."/>
        </authorList>
    </citation>
    <scope>NUCLEOTIDE SEQUENCE [LARGE SCALE GENOMIC DNA]</scope>
    <source>
        <strain evidence="5 6">DSM 43925</strain>
    </source>
</reference>
<evidence type="ECO:0000313" key="5">
    <source>
        <dbReference type="EMBL" id="RVX39628.1"/>
    </source>
</evidence>